<reference evidence="2" key="1">
    <citation type="journal article" date="2019" name="Int. J. Syst. Evol. Microbiol.">
        <title>The Global Catalogue of Microorganisms (GCM) 10K type strain sequencing project: providing services to taxonomists for standard genome sequencing and annotation.</title>
        <authorList>
            <consortium name="The Broad Institute Genomics Platform"/>
            <consortium name="The Broad Institute Genome Sequencing Center for Infectious Disease"/>
            <person name="Wu L."/>
            <person name="Ma J."/>
        </authorList>
    </citation>
    <scope>NUCLEOTIDE SEQUENCE [LARGE SCALE GENOMIC DNA]</scope>
    <source>
        <strain evidence="2">CCUG 46385</strain>
    </source>
</reference>
<evidence type="ECO:0000313" key="1">
    <source>
        <dbReference type="EMBL" id="MFC4804716.1"/>
    </source>
</evidence>
<protein>
    <submittedName>
        <fullName evidence="1">Uncharacterized protein</fullName>
    </submittedName>
</protein>
<evidence type="ECO:0000313" key="2">
    <source>
        <dbReference type="Proteomes" id="UP001595916"/>
    </source>
</evidence>
<comment type="caution">
    <text evidence="1">The sequence shown here is derived from an EMBL/GenBank/DDBJ whole genome shotgun (WGS) entry which is preliminary data.</text>
</comment>
<name>A0ABV9QMU1_9FIRM</name>
<accession>A0ABV9QMU1</accession>
<gene>
    <name evidence="1" type="ORF">ACFO4R_06425</name>
</gene>
<proteinExistence type="predicted"/>
<sequence>MRFKPVRSFETERYFDETVKSYNLAIKSDIPPRLLIPAVIHDFL</sequence>
<dbReference type="Proteomes" id="UP001595916">
    <property type="component" value="Unassembled WGS sequence"/>
</dbReference>
<keyword evidence="2" id="KW-1185">Reference proteome</keyword>
<dbReference type="EMBL" id="JBHSHL010000022">
    <property type="protein sequence ID" value="MFC4804716.1"/>
    <property type="molecule type" value="Genomic_DNA"/>
</dbReference>
<dbReference type="RefSeq" id="WP_379788229.1">
    <property type="nucleotide sequence ID" value="NZ_JBHSHL010000022.1"/>
</dbReference>
<organism evidence="1 2">
    <name type="scientific">Filifactor villosus</name>
    <dbReference type="NCBI Taxonomy" id="29374"/>
    <lineage>
        <taxon>Bacteria</taxon>
        <taxon>Bacillati</taxon>
        <taxon>Bacillota</taxon>
        <taxon>Clostridia</taxon>
        <taxon>Peptostreptococcales</taxon>
        <taxon>Filifactoraceae</taxon>
        <taxon>Filifactor</taxon>
    </lineage>
</organism>